<dbReference type="Pfam" id="PF12852">
    <property type="entry name" value="Cupin_6"/>
    <property type="match status" value="1"/>
</dbReference>
<organism evidence="5 6">
    <name type="scientific">Sorangium atrum</name>
    <dbReference type="NCBI Taxonomy" id="2995308"/>
    <lineage>
        <taxon>Bacteria</taxon>
        <taxon>Pseudomonadati</taxon>
        <taxon>Myxococcota</taxon>
        <taxon>Polyangia</taxon>
        <taxon>Polyangiales</taxon>
        <taxon>Polyangiaceae</taxon>
        <taxon>Sorangium</taxon>
    </lineage>
</organism>
<keyword evidence="6" id="KW-1185">Reference proteome</keyword>
<accession>A0ABT5BY60</accession>
<dbReference type="InterPro" id="IPR009057">
    <property type="entry name" value="Homeodomain-like_sf"/>
</dbReference>
<dbReference type="PROSITE" id="PS00041">
    <property type="entry name" value="HTH_ARAC_FAMILY_1"/>
    <property type="match status" value="1"/>
</dbReference>
<dbReference type="PANTHER" id="PTHR46796">
    <property type="entry name" value="HTH-TYPE TRANSCRIPTIONAL ACTIVATOR RHAS-RELATED"/>
    <property type="match status" value="1"/>
</dbReference>
<dbReference type="EMBL" id="JAQNDK010000002">
    <property type="protein sequence ID" value="MDC0679097.1"/>
    <property type="molecule type" value="Genomic_DNA"/>
</dbReference>
<dbReference type="InterPro" id="IPR020449">
    <property type="entry name" value="Tscrpt_reg_AraC-type_HTH"/>
</dbReference>
<dbReference type="InterPro" id="IPR050204">
    <property type="entry name" value="AraC_XylS_family_regulators"/>
</dbReference>
<dbReference type="Pfam" id="PF12833">
    <property type="entry name" value="HTH_18"/>
    <property type="match status" value="1"/>
</dbReference>
<dbReference type="PANTHER" id="PTHR46796:SF7">
    <property type="entry name" value="ARAC FAMILY TRANSCRIPTIONAL REGULATOR"/>
    <property type="match status" value="1"/>
</dbReference>
<dbReference type="InterPro" id="IPR032783">
    <property type="entry name" value="AraC_lig"/>
</dbReference>
<dbReference type="RefSeq" id="WP_272096042.1">
    <property type="nucleotide sequence ID" value="NZ_JAQNDK010000002.1"/>
</dbReference>
<sequence length="310" mass="33836">MKHPSDPMEGMLALLRTETVLSARIDARGPWALRFDASPHVKFGTIVRGRVFVSFERKRPQVLEAGDVYVLCNAPSYLVASDLDAPVRPAEALFRRAPGETLRIGPKRGVAEVQLIGGYFNFDPQHAHLVTSVLPPLLRIPATAAGAAHELARLLVREVGENQAARGFVLDRIAQLILVSILRSLDRTKLRKRVGWIAALADPHIGVALRCIHRDPASSIVVGELARAAGMSRTAFAARFKALVGRPAYAYAIAWRMSLARDALARDPARSIGQIAFDLGYKSESAFSTAFRREVGMAPRAYRAAASMRA</sequence>
<protein>
    <submittedName>
        <fullName evidence="5">AraC family transcriptional regulator</fullName>
    </submittedName>
</protein>
<evidence type="ECO:0000256" key="2">
    <source>
        <dbReference type="ARBA" id="ARBA00023125"/>
    </source>
</evidence>
<dbReference type="SUPFAM" id="SSF46689">
    <property type="entry name" value="Homeodomain-like"/>
    <property type="match status" value="2"/>
</dbReference>
<keyword evidence="3" id="KW-0804">Transcription</keyword>
<dbReference type="PROSITE" id="PS01124">
    <property type="entry name" value="HTH_ARAC_FAMILY_2"/>
    <property type="match status" value="1"/>
</dbReference>
<evidence type="ECO:0000313" key="6">
    <source>
        <dbReference type="Proteomes" id="UP001217485"/>
    </source>
</evidence>
<dbReference type="InterPro" id="IPR018060">
    <property type="entry name" value="HTH_AraC"/>
</dbReference>
<dbReference type="InterPro" id="IPR018062">
    <property type="entry name" value="HTH_AraC-typ_CS"/>
</dbReference>
<dbReference type="PRINTS" id="PR00032">
    <property type="entry name" value="HTHARAC"/>
</dbReference>
<keyword evidence="1" id="KW-0805">Transcription regulation</keyword>
<reference evidence="5 6" key="1">
    <citation type="submission" date="2023-01" db="EMBL/GenBank/DDBJ databases">
        <title>Minimal conservation of predation-associated metabolite biosynthetic gene clusters underscores biosynthetic potential of Myxococcota including descriptions for ten novel species: Archangium lansinium sp. nov., Myxococcus landrumus sp. nov., Nannocystis bai.</title>
        <authorList>
            <person name="Ahearne A."/>
            <person name="Stevens C."/>
            <person name="Dowd S."/>
        </authorList>
    </citation>
    <scope>NUCLEOTIDE SEQUENCE [LARGE SCALE GENOMIC DNA]</scope>
    <source>
        <strain evidence="5 6">WIWO2</strain>
    </source>
</reference>
<name>A0ABT5BY60_9BACT</name>
<proteinExistence type="predicted"/>
<gene>
    <name evidence="5" type="ORF">POL72_15240</name>
</gene>
<feature type="domain" description="HTH araC/xylS-type" evidence="4">
    <location>
        <begin position="206"/>
        <end position="305"/>
    </location>
</feature>
<dbReference type="Gene3D" id="1.10.10.60">
    <property type="entry name" value="Homeodomain-like"/>
    <property type="match status" value="2"/>
</dbReference>
<comment type="caution">
    <text evidence="5">The sequence shown here is derived from an EMBL/GenBank/DDBJ whole genome shotgun (WGS) entry which is preliminary data.</text>
</comment>
<dbReference type="SMART" id="SM00342">
    <property type="entry name" value="HTH_ARAC"/>
    <property type="match status" value="1"/>
</dbReference>
<evidence type="ECO:0000259" key="4">
    <source>
        <dbReference type="PROSITE" id="PS01124"/>
    </source>
</evidence>
<evidence type="ECO:0000313" key="5">
    <source>
        <dbReference type="EMBL" id="MDC0679097.1"/>
    </source>
</evidence>
<evidence type="ECO:0000256" key="3">
    <source>
        <dbReference type="ARBA" id="ARBA00023163"/>
    </source>
</evidence>
<dbReference type="Proteomes" id="UP001217485">
    <property type="component" value="Unassembled WGS sequence"/>
</dbReference>
<keyword evidence="2" id="KW-0238">DNA-binding</keyword>
<evidence type="ECO:0000256" key="1">
    <source>
        <dbReference type="ARBA" id="ARBA00023015"/>
    </source>
</evidence>